<organism evidence="1">
    <name type="scientific">Rhizophora mucronata</name>
    <name type="common">Asiatic mangrove</name>
    <dbReference type="NCBI Taxonomy" id="61149"/>
    <lineage>
        <taxon>Eukaryota</taxon>
        <taxon>Viridiplantae</taxon>
        <taxon>Streptophyta</taxon>
        <taxon>Embryophyta</taxon>
        <taxon>Tracheophyta</taxon>
        <taxon>Spermatophyta</taxon>
        <taxon>Magnoliopsida</taxon>
        <taxon>eudicotyledons</taxon>
        <taxon>Gunneridae</taxon>
        <taxon>Pentapetalae</taxon>
        <taxon>rosids</taxon>
        <taxon>fabids</taxon>
        <taxon>Malpighiales</taxon>
        <taxon>Rhizophoraceae</taxon>
        <taxon>Rhizophora</taxon>
    </lineage>
</organism>
<protein>
    <submittedName>
        <fullName evidence="1">Uncharacterized protein</fullName>
    </submittedName>
</protein>
<accession>A0A2P2JGP0</accession>
<dbReference type="EMBL" id="GGEC01012165">
    <property type="protein sequence ID" value="MBW92648.1"/>
    <property type="molecule type" value="Transcribed_RNA"/>
</dbReference>
<evidence type="ECO:0000313" key="1">
    <source>
        <dbReference type="EMBL" id="MBW92648.1"/>
    </source>
</evidence>
<proteinExistence type="predicted"/>
<reference evidence="1" key="1">
    <citation type="submission" date="2018-02" db="EMBL/GenBank/DDBJ databases">
        <title>Rhizophora mucronata_Transcriptome.</title>
        <authorList>
            <person name="Meera S.P."/>
            <person name="Sreeshan A."/>
            <person name="Augustine A."/>
        </authorList>
    </citation>
    <scope>NUCLEOTIDE SEQUENCE</scope>
    <source>
        <tissue evidence="1">Leaf</tissue>
    </source>
</reference>
<name>A0A2P2JGP0_RHIMU</name>
<sequence length="34" mass="4086">MLKTTRHFVVKMLKKNKFRREGILPTSLTTYIFS</sequence>
<dbReference type="AlphaFoldDB" id="A0A2P2JGP0"/>